<dbReference type="InterPro" id="IPR036890">
    <property type="entry name" value="HATPase_C_sf"/>
</dbReference>
<feature type="domain" description="Histidine kinase/HSP90-like ATPase" evidence="1">
    <location>
        <begin position="13"/>
        <end position="135"/>
    </location>
</feature>
<evidence type="ECO:0000313" key="3">
    <source>
        <dbReference type="Proteomes" id="UP000000442"/>
    </source>
</evidence>
<dbReference type="eggNOG" id="COG2172">
    <property type="taxonomic scope" value="Bacteria"/>
</dbReference>
<dbReference type="RefSeq" id="WP_015905911.1">
    <property type="nucleotide sequence ID" value="NC_012108.1"/>
</dbReference>
<proteinExistence type="predicted"/>
<dbReference type="Proteomes" id="UP000000442">
    <property type="component" value="Chromosome"/>
</dbReference>
<evidence type="ECO:0000259" key="1">
    <source>
        <dbReference type="Pfam" id="PF13581"/>
    </source>
</evidence>
<reference evidence="2 3" key="1">
    <citation type="journal article" date="2009" name="Environ. Microbiol.">
        <title>Genome sequence of Desulfobacterium autotrophicum HRM2, a marine sulfate reducer oxidizing organic carbon completely to carbon dioxide.</title>
        <authorList>
            <person name="Strittmatter A.W."/>
            <person name="Liesegang H."/>
            <person name="Rabus R."/>
            <person name="Decker I."/>
            <person name="Amann J."/>
            <person name="Andres S."/>
            <person name="Henne A."/>
            <person name="Fricke W.F."/>
            <person name="Martinez-Arias R."/>
            <person name="Bartels D."/>
            <person name="Goesmann A."/>
            <person name="Krause L."/>
            <person name="Puehler A."/>
            <person name="Klenk H.P."/>
            <person name="Richter M."/>
            <person name="Schuler M."/>
            <person name="Gloeckner F.O."/>
            <person name="Meyerdierks A."/>
            <person name="Gottschalk G."/>
            <person name="Amann R."/>
        </authorList>
    </citation>
    <scope>NUCLEOTIDE SEQUENCE [LARGE SCALE GENOMIC DNA]</scope>
    <source>
        <strain evidence="3">ATCC 43914 / DSM 3382 / HRM2</strain>
    </source>
</reference>
<dbReference type="AlphaFoldDB" id="C0QCG1"/>
<organism evidence="2 3">
    <name type="scientific">Desulforapulum autotrophicum (strain ATCC 43914 / DSM 3382 / VKM B-1955 / HRM2)</name>
    <name type="common">Desulfobacterium autotrophicum</name>
    <dbReference type="NCBI Taxonomy" id="177437"/>
    <lineage>
        <taxon>Bacteria</taxon>
        <taxon>Pseudomonadati</taxon>
        <taxon>Thermodesulfobacteriota</taxon>
        <taxon>Desulfobacteria</taxon>
        <taxon>Desulfobacterales</taxon>
        <taxon>Desulfobacteraceae</taxon>
        <taxon>Desulforapulum</taxon>
    </lineage>
</organism>
<dbReference type="STRING" id="177437.HRM2_41210"/>
<dbReference type="EMBL" id="CP001087">
    <property type="protein sequence ID" value="ACN17178.1"/>
    <property type="molecule type" value="Genomic_DNA"/>
</dbReference>
<dbReference type="HOGENOM" id="CLU_090336_24_2_7"/>
<sequence length="151" mass="17438">MEAFTLPIRVKNHLEELPVLCRAIDTLDSEINLSRKKRCEIQLVLEEIFTNIVNHGFTDKREHDIEIILTFQKDLLTIRFEDDGKAFDPTGVPCPDTGCALEQRLVGGLGVHFVKHFIDTCSYRREKDKNIMILKKRLTDPAGIEPKRQKH</sequence>
<evidence type="ECO:0000313" key="2">
    <source>
        <dbReference type="EMBL" id="ACN17178.1"/>
    </source>
</evidence>
<dbReference type="Gene3D" id="3.30.565.10">
    <property type="entry name" value="Histidine kinase-like ATPase, C-terminal domain"/>
    <property type="match status" value="1"/>
</dbReference>
<keyword evidence="3" id="KW-1185">Reference proteome</keyword>
<accession>C0QCG1</accession>
<dbReference type="SUPFAM" id="SSF55874">
    <property type="entry name" value="ATPase domain of HSP90 chaperone/DNA topoisomerase II/histidine kinase"/>
    <property type="match status" value="1"/>
</dbReference>
<name>C0QCG1_DESAH</name>
<gene>
    <name evidence="2" type="primary">rsbW1</name>
    <name evidence="2" type="ordered locus">HRM2_41210</name>
</gene>
<dbReference type="CDD" id="cd16936">
    <property type="entry name" value="HATPase_RsbW-like"/>
    <property type="match status" value="1"/>
</dbReference>
<dbReference type="Pfam" id="PF13581">
    <property type="entry name" value="HATPase_c_2"/>
    <property type="match status" value="1"/>
</dbReference>
<dbReference type="EC" id="2.7.11.1" evidence="2"/>
<dbReference type="KEGG" id="dat:HRM2_41210"/>
<dbReference type="InterPro" id="IPR003594">
    <property type="entry name" value="HATPase_dom"/>
</dbReference>
<dbReference type="GO" id="GO:0004674">
    <property type="term" value="F:protein serine/threonine kinase activity"/>
    <property type="evidence" value="ECO:0007669"/>
    <property type="project" value="UniProtKB-EC"/>
</dbReference>
<protein>
    <submittedName>
        <fullName evidence="2">RsbW1</fullName>
        <ecNumber evidence="2">2.7.11.1</ecNumber>
    </submittedName>
</protein>
<keyword evidence="2" id="KW-0808">Transferase</keyword>